<accession>A0AB38VS99</accession>
<sequence length="72" mass="8478">MVAVFTGIFLDFSYWWVALVIFGITAITSRSLLEYGDEEEDFYDQLTEKAAKNRQQRLNHVLEKMKEIEKNS</sequence>
<organism evidence="2 3">
    <name type="scientific">Corynebacterium kutscheri</name>
    <dbReference type="NCBI Taxonomy" id="35755"/>
    <lineage>
        <taxon>Bacteria</taxon>
        <taxon>Bacillati</taxon>
        <taxon>Actinomycetota</taxon>
        <taxon>Actinomycetes</taxon>
        <taxon>Mycobacteriales</taxon>
        <taxon>Corynebacteriaceae</taxon>
        <taxon>Corynebacterium</taxon>
    </lineage>
</organism>
<feature type="transmembrane region" description="Helical" evidence="1">
    <location>
        <begin position="12"/>
        <end position="33"/>
    </location>
</feature>
<dbReference type="AlphaFoldDB" id="A0AB38VS99"/>
<dbReference type="RefSeq" id="WP_232010937.1">
    <property type="nucleotide sequence ID" value="NZ_JBHOLU010000002.1"/>
</dbReference>
<proteinExistence type="predicted"/>
<name>A0AB38VS99_9CORY</name>
<evidence type="ECO:0000256" key="1">
    <source>
        <dbReference type="SAM" id="Phobius"/>
    </source>
</evidence>
<protein>
    <submittedName>
        <fullName evidence="2">Uncharacterized protein</fullName>
    </submittedName>
</protein>
<dbReference type="Proteomes" id="UP000271380">
    <property type="component" value="Chromosome"/>
</dbReference>
<keyword evidence="1" id="KW-0812">Transmembrane</keyword>
<evidence type="ECO:0000313" key="3">
    <source>
        <dbReference type="Proteomes" id="UP000271380"/>
    </source>
</evidence>
<dbReference type="EMBL" id="LR134377">
    <property type="protein sequence ID" value="VEH04496.1"/>
    <property type="molecule type" value="Genomic_DNA"/>
</dbReference>
<keyword evidence="1" id="KW-0472">Membrane</keyword>
<evidence type="ECO:0000313" key="2">
    <source>
        <dbReference type="EMBL" id="VEH04496.1"/>
    </source>
</evidence>
<reference evidence="2 3" key="1">
    <citation type="submission" date="2018-12" db="EMBL/GenBank/DDBJ databases">
        <authorList>
            <consortium name="Pathogen Informatics"/>
        </authorList>
    </citation>
    <scope>NUCLEOTIDE SEQUENCE [LARGE SCALE GENOMIC DNA]</scope>
    <source>
        <strain evidence="2 3">NCTC949</strain>
    </source>
</reference>
<gene>
    <name evidence="2" type="ORF">NCTC949_00126</name>
</gene>
<keyword evidence="1" id="KW-1133">Transmembrane helix</keyword>